<protein>
    <recommendedName>
        <fullName evidence="5">PA domain-containing protein</fullName>
    </recommendedName>
</protein>
<reference evidence="6 7" key="1">
    <citation type="submission" date="2019-07" db="EMBL/GenBank/DDBJ databases">
        <title>Genomics analysis of Aphanomyces spp. identifies a new class of oomycete effector associated with host adaptation.</title>
        <authorList>
            <person name="Gaulin E."/>
        </authorList>
    </citation>
    <scope>NUCLEOTIDE SEQUENCE [LARGE SCALE GENOMIC DNA]</scope>
    <source>
        <strain evidence="6 7">ATCC 201684</strain>
    </source>
</reference>
<dbReference type="Proteomes" id="UP000481153">
    <property type="component" value="Unassembled WGS sequence"/>
</dbReference>
<keyword evidence="2" id="KW-0325">Glycoprotein</keyword>
<accession>A0A6G0WJJ1</accession>
<feature type="transmembrane region" description="Helical" evidence="3">
    <location>
        <begin position="173"/>
        <end position="198"/>
    </location>
</feature>
<evidence type="ECO:0000256" key="1">
    <source>
        <dbReference type="ARBA" id="ARBA00022729"/>
    </source>
</evidence>
<evidence type="ECO:0000256" key="3">
    <source>
        <dbReference type="SAM" id="Phobius"/>
    </source>
</evidence>
<dbReference type="InterPro" id="IPR003137">
    <property type="entry name" value="PA_domain"/>
</dbReference>
<keyword evidence="1 4" id="KW-0732">Signal</keyword>
<feature type="signal peptide" evidence="4">
    <location>
        <begin position="1"/>
        <end position="18"/>
    </location>
</feature>
<keyword evidence="3" id="KW-1133">Transmembrane helix</keyword>
<dbReference type="Pfam" id="PF02225">
    <property type="entry name" value="PA"/>
    <property type="match status" value="1"/>
</dbReference>
<feature type="domain" description="PA" evidence="5">
    <location>
        <begin position="46"/>
        <end position="131"/>
    </location>
</feature>
<evidence type="ECO:0000313" key="7">
    <source>
        <dbReference type="Proteomes" id="UP000481153"/>
    </source>
</evidence>
<evidence type="ECO:0000259" key="5">
    <source>
        <dbReference type="Pfam" id="PF02225"/>
    </source>
</evidence>
<keyword evidence="3" id="KW-0472">Membrane</keyword>
<proteinExistence type="predicted"/>
<evidence type="ECO:0000313" key="6">
    <source>
        <dbReference type="EMBL" id="KAF0727365.1"/>
    </source>
</evidence>
<name>A0A6G0WJJ1_9STRA</name>
<dbReference type="InterPro" id="IPR046450">
    <property type="entry name" value="PA_dom_sf"/>
</dbReference>
<dbReference type="AlphaFoldDB" id="A0A6G0WJJ1"/>
<dbReference type="SUPFAM" id="SSF52025">
    <property type="entry name" value="PA domain"/>
    <property type="match status" value="1"/>
</dbReference>
<dbReference type="PANTHER" id="PTHR22702:SF1">
    <property type="entry name" value="PROTEASE-ASSOCIATED DOMAIN-CONTAINING PROTEIN 1"/>
    <property type="match status" value="1"/>
</dbReference>
<dbReference type="EMBL" id="VJMJ01000198">
    <property type="protein sequence ID" value="KAF0727365.1"/>
    <property type="molecule type" value="Genomic_DNA"/>
</dbReference>
<dbReference type="PANTHER" id="PTHR22702">
    <property type="entry name" value="PROTEASE-ASSOCIATED DOMAIN-CONTAINING PROTEIN"/>
    <property type="match status" value="1"/>
</dbReference>
<organism evidence="6 7">
    <name type="scientific">Aphanomyces euteiches</name>
    <dbReference type="NCBI Taxonomy" id="100861"/>
    <lineage>
        <taxon>Eukaryota</taxon>
        <taxon>Sar</taxon>
        <taxon>Stramenopiles</taxon>
        <taxon>Oomycota</taxon>
        <taxon>Saprolegniomycetes</taxon>
        <taxon>Saprolegniales</taxon>
        <taxon>Verrucalvaceae</taxon>
        <taxon>Aphanomyces</taxon>
    </lineage>
</organism>
<dbReference type="Gene3D" id="3.50.30.30">
    <property type="match status" value="1"/>
</dbReference>
<feature type="chain" id="PRO_5026029268" description="PA domain-containing protein" evidence="4">
    <location>
        <begin position="19"/>
        <end position="200"/>
    </location>
</feature>
<keyword evidence="7" id="KW-1185">Reference proteome</keyword>
<keyword evidence="3" id="KW-0812">Transmembrane</keyword>
<dbReference type="VEuPathDB" id="FungiDB:AeMF1_021850"/>
<evidence type="ECO:0000256" key="2">
    <source>
        <dbReference type="ARBA" id="ARBA00023180"/>
    </source>
</evidence>
<comment type="caution">
    <text evidence="6">The sequence shown here is derived from an EMBL/GenBank/DDBJ whole genome shotgun (WGS) entry which is preliminary data.</text>
</comment>
<evidence type="ECO:0000256" key="4">
    <source>
        <dbReference type="SAM" id="SignalP"/>
    </source>
</evidence>
<sequence>MCFVMRLLLLIVPAVCTALVVTSPWRSLVPHTDADFGGKPEVSESTLVLAEPSDGCSRLRNNVEGKLVLVIRGNCRFDTKALVAQEARASAVVVMDDSTKEHPWQIRMQCHACHTIHIPSVFIPHASGKELMTTLRTSNVSVVLNSTGQIPADKNRGYTLHGIDPSMVEIVSAAFSGLIHAALPYMGYVYASSFFFVLMR</sequence>
<gene>
    <name evidence="6" type="ORF">Ae201684_014624</name>
</gene>